<protein>
    <submittedName>
        <fullName evidence="2">Aldehyde dehydrogenase, conserved site</fullName>
    </submittedName>
</protein>
<accession>A0A0G4PW52</accession>
<dbReference type="Proteomes" id="UP000053732">
    <property type="component" value="Unassembled WGS sequence"/>
</dbReference>
<evidence type="ECO:0000313" key="3">
    <source>
        <dbReference type="Proteomes" id="UP000053732"/>
    </source>
</evidence>
<keyword evidence="1" id="KW-0472">Membrane</keyword>
<feature type="transmembrane region" description="Helical" evidence="1">
    <location>
        <begin position="67"/>
        <end position="86"/>
    </location>
</feature>
<gene>
    <name evidence="2" type="ORF">PCAMFM013_S048g000059</name>
</gene>
<evidence type="ECO:0000256" key="1">
    <source>
        <dbReference type="SAM" id="Phobius"/>
    </source>
</evidence>
<keyword evidence="1" id="KW-0812">Transmembrane</keyword>
<reference evidence="2 3" key="1">
    <citation type="journal article" date="2014" name="Nat. Commun.">
        <title>Multiple recent horizontal transfers of a large genomic region in cheese making fungi.</title>
        <authorList>
            <person name="Cheeseman K."/>
            <person name="Ropars J."/>
            <person name="Renault P."/>
            <person name="Dupont J."/>
            <person name="Gouzy J."/>
            <person name="Branca A."/>
            <person name="Abraham A.L."/>
            <person name="Ceppi M."/>
            <person name="Conseiller E."/>
            <person name="Debuchy R."/>
            <person name="Malagnac F."/>
            <person name="Goarin A."/>
            <person name="Silar P."/>
            <person name="Lacoste S."/>
            <person name="Sallet E."/>
            <person name="Bensimon A."/>
            <person name="Giraud T."/>
            <person name="Brygoo Y."/>
        </authorList>
    </citation>
    <scope>NUCLEOTIDE SEQUENCE [LARGE SCALE GENOMIC DNA]</scope>
    <source>
        <strain evidence="3">FM 013</strain>
    </source>
</reference>
<proteinExistence type="predicted"/>
<keyword evidence="1" id="KW-1133">Transmembrane helix</keyword>
<dbReference type="EMBL" id="HG793181">
    <property type="protein sequence ID" value="CRL30347.1"/>
    <property type="molecule type" value="Genomic_DNA"/>
</dbReference>
<name>A0A0G4PW52_PENC3</name>
<sequence length="89" mass="9214">MATTQSTNTTGTIAWNNAFVPLTLIIPTFTLPTASTVEAVTVPDLPAATQLKPTRAAEASGNAPSLATVHGLGLCYLVFLTVIIICQSL</sequence>
<keyword evidence="3" id="KW-1185">Reference proteome</keyword>
<organism evidence="2 3">
    <name type="scientific">Penicillium camemberti (strain FM 013)</name>
    <dbReference type="NCBI Taxonomy" id="1429867"/>
    <lineage>
        <taxon>Eukaryota</taxon>
        <taxon>Fungi</taxon>
        <taxon>Dikarya</taxon>
        <taxon>Ascomycota</taxon>
        <taxon>Pezizomycotina</taxon>
        <taxon>Eurotiomycetes</taxon>
        <taxon>Eurotiomycetidae</taxon>
        <taxon>Eurotiales</taxon>
        <taxon>Aspergillaceae</taxon>
        <taxon>Penicillium</taxon>
    </lineage>
</organism>
<evidence type="ECO:0000313" key="2">
    <source>
        <dbReference type="EMBL" id="CRL30347.1"/>
    </source>
</evidence>
<dbReference type="AlphaFoldDB" id="A0A0G4PW52"/>